<reference evidence="2" key="1">
    <citation type="submission" date="2016-11" db="UniProtKB">
        <authorList>
            <consortium name="WormBaseParasite"/>
        </authorList>
    </citation>
    <scope>IDENTIFICATION</scope>
    <source>
        <strain evidence="2">KR3021</strain>
    </source>
</reference>
<name>A0AC35U9N6_9BILA</name>
<dbReference type="Proteomes" id="UP000095286">
    <property type="component" value="Unplaced"/>
</dbReference>
<dbReference type="WBParaSite" id="RSKR_0000882700.1">
    <property type="protein sequence ID" value="RSKR_0000882700.1"/>
    <property type="gene ID" value="RSKR_0000882700"/>
</dbReference>
<organism evidence="1 2">
    <name type="scientific">Rhabditophanes sp. KR3021</name>
    <dbReference type="NCBI Taxonomy" id="114890"/>
    <lineage>
        <taxon>Eukaryota</taxon>
        <taxon>Metazoa</taxon>
        <taxon>Ecdysozoa</taxon>
        <taxon>Nematoda</taxon>
        <taxon>Chromadorea</taxon>
        <taxon>Rhabditida</taxon>
        <taxon>Tylenchina</taxon>
        <taxon>Panagrolaimomorpha</taxon>
        <taxon>Strongyloidoidea</taxon>
        <taxon>Alloionematidae</taxon>
        <taxon>Rhabditophanes</taxon>
    </lineage>
</organism>
<sequence>MKTPRNKQSFQHSSSNSGFRSHPRITTQLQLERQFDKYEEGLSHNNSRTNEVLLPKIRSVIRIGKNFRVEDRTEDGFFWCCNMCDFKTFSCVNNTLAFRTLNAHHQQCIDNQNLVNSLVHINAALNSPEIVSGHQFTRQENIAHALRNGNEPQVSPIVVNNICDVSNNASTVLNNNESNNGYPMSNNLSVASTNIDDEETHTMVSEKSLCSDLNPFSQEVANKLFTNLVSNNLNFTEFITNPVAKNFATYLNPNFKLPSQKTISEMQDKIYQEMLTSIKRQLVGKTFTVCLSKISTCSPEIVNVSLNYLENFQAKQICADLIQIDNKNTQSISKIIYNFIAEDSMIDIDYSIMCDDQKIVTKLISSPNVLKPAPLPNDIVECGGKRLLIKTNLLLSKLTKEIPELEYLVDKCHSAIVAFNTESKIKKILDSKYPTKVGVFDKKIPHNCVATMFILQIVYSEMSLLAEFEKDMKDDQRSFGFKDEEKQLFIGLIQIFDAFNFLSNRIKNKDNSISNLLRFIAATRKKMNEIDFNLETGIEMTEKIQEYSCVGGGLTSKRNKSTWSNGILFSSFNCNVKRCLAEILCSFVTELDSFYNYYLANKAIQVATFLDPRNYYKNFVEEKHWLLFEQSTLSKFPKKYNPNEHRKEEIADCLRFESYTLTSKNTEIELYKMKAISISNSTSLDHFWESNKVELPSLYAMAQKYISIPCNSCHFNSEYQLIRFNQCLKKMNVADAYLDDSTKRDLLITLNQQNV</sequence>
<protein>
    <submittedName>
        <fullName evidence="2">Dimer_Tnp_hAT domain-containing protein</fullName>
    </submittedName>
</protein>
<proteinExistence type="predicted"/>
<evidence type="ECO:0000313" key="2">
    <source>
        <dbReference type="WBParaSite" id="RSKR_0000882700.1"/>
    </source>
</evidence>
<accession>A0AC35U9N6</accession>
<evidence type="ECO:0000313" key="1">
    <source>
        <dbReference type="Proteomes" id="UP000095286"/>
    </source>
</evidence>